<dbReference type="OrthoDB" id="9953234at2"/>
<reference evidence="1 2" key="1">
    <citation type="submission" date="2019-07" db="EMBL/GenBank/DDBJ databases">
        <title>Analysis of the biochemical properties, biological activity and biotechnological potential of siderophores and biosurfactants produced by Antarctic psychrotolerant bacteria.</title>
        <authorList>
            <person name="Styczynski M."/>
            <person name="Krucon T."/>
            <person name="Decewicz P."/>
            <person name="Dziewit L."/>
        </authorList>
    </citation>
    <scope>NUCLEOTIDE SEQUENCE [LARGE SCALE GENOMIC DNA]</scope>
    <source>
        <strain evidence="1 2">ANT_H27</strain>
    </source>
</reference>
<organism evidence="1 2">
    <name type="scientific">Paeniglutamicibacter gangotriensis</name>
    <dbReference type="NCBI Taxonomy" id="254787"/>
    <lineage>
        <taxon>Bacteria</taxon>
        <taxon>Bacillati</taxon>
        <taxon>Actinomycetota</taxon>
        <taxon>Actinomycetes</taxon>
        <taxon>Micrococcales</taxon>
        <taxon>Micrococcaceae</taxon>
        <taxon>Paeniglutamicibacter</taxon>
    </lineage>
</organism>
<protein>
    <submittedName>
        <fullName evidence="1">Uncharacterized protein</fullName>
    </submittedName>
</protein>
<sequence>MKRMLKVTGLVLAAVVLGLLSVQGSLALWNTTANSKAQNMSTADFSVSVKSDSGPTAYLAEGTTAVDLASQNPLKPGESNILAIRVGNATNASSGTFRTRIAPGTPVVGGALKNHLTLSLTKAQGSDCSKTVSVTSIDLAQDESALFCLQTTLAPAAPATLSGAKGTISLPLSATQL</sequence>
<accession>A0A5B0E666</accession>
<dbReference type="RefSeq" id="WP_149620558.1">
    <property type="nucleotide sequence ID" value="NZ_JBITUG010000001.1"/>
</dbReference>
<evidence type="ECO:0000313" key="1">
    <source>
        <dbReference type="EMBL" id="KAA0974208.1"/>
    </source>
</evidence>
<comment type="caution">
    <text evidence="1">The sequence shown here is derived from an EMBL/GenBank/DDBJ whole genome shotgun (WGS) entry which is preliminary data.</text>
</comment>
<dbReference type="EMBL" id="VOBL01000020">
    <property type="protein sequence ID" value="KAA0974208.1"/>
    <property type="molecule type" value="Genomic_DNA"/>
</dbReference>
<evidence type="ECO:0000313" key="2">
    <source>
        <dbReference type="Proteomes" id="UP000323856"/>
    </source>
</evidence>
<name>A0A5B0E666_9MICC</name>
<dbReference type="AlphaFoldDB" id="A0A5B0E666"/>
<gene>
    <name evidence="1" type="ORF">FQ154_16355</name>
</gene>
<dbReference type="Proteomes" id="UP000323856">
    <property type="component" value="Unassembled WGS sequence"/>
</dbReference>
<proteinExistence type="predicted"/>